<name>A0A919VFX2_9CLOT</name>
<sequence>MGEYTVNDVISKRPCGSITPLVIGIKDNFFPIVIIKEYREDLMNIKSDHYVGVKSTCVGNEKVNLYLLILKFGDGYNNFYDIWFNYGYDNHREFLNLLIQQDRIIIDFRDENNEKFITLQLENTIKDHIDSYISQCKDIKVVKGETVDNVIQLDKLEKYTTWDDDDVYSLMDKIADDYPTCEELWKDL</sequence>
<protein>
    <submittedName>
        <fullName evidence="1">Uncharacterized protein</fullName>
    </submittedName>
</protein>
<reference evidence="1" key="1">
    <citation type="submission" date="2021-03" db="EMBL/GenBank/DDBJ databases">
        <title>Taxonomic study of Clostridium polyendosporum from meadow-gley soil under rice.</title>
        <authorList>
            <person name="Kobayashi H."/>
            <person name="Tanizawa Y."/>
            <person name="Yagura M."/>
        </authorList>
    </citation>
    <scope>NUCLEOTIDE SEQUENCE</scope>
    <source>
        <strain evidence="1">JCM 30710</strain>
    </source>
</reference>
<evidence type="ECO:0000313" key="2">
    <source>
        <dbReference type="Proteomes" id="UP000679179"/>
    </source>
</evidence>
<dbReference type="Proteomes" id="UP000679179">
    <property type="component" value="Unassembled WGS sequence"/>
</dbReference>
<proteinExistence type="predicted"/>
<organism evidence="1 2">
    <name type="scientific">Clostridium polyendosporum</name>
    <dbReference type="NCBI Taxonomy" id="69208"/>
    <lineage>
        <taxon>Bacteria</taxon>
        <taxon>Bacillati</taxon>
        <taxon>Bacillota</taxon>
        <taxon>Clostridia</taxon>
        <taxon>Eubacteriales</taxon>
        <taxon>Clostridiaceae</taxon>
        <taxon>Clostridium</taxon>
    </lineage>
</organism>
<dbReference type="AlphaFoldDB" id="A0A919VFX2"/>
<gene>
    <name evidence="1" type="ORF">CPJCM30710_12730</name>
</gene>
<keyword evidence="2" id="KW-1185">Reference proteome</keyword>
<accession>A0A919VFX2</accession>
<dbReference type="RefSeq" id="WP_212903334.1">
    <property type="nucleotide sequence ID" value="NZ_BOPZ01000008.1"/>
</dbReference>
<comment type="caution">
    <text evidence="1">The sequence shown here is derived from an EMBL/GenBank/DDBJ whole genome shotgun (WGS) entry which is preliminary data.</text>
</comment>
<evidence type="ECO:0000313" key="1">
    <source>
        <dbReference type="EMBL" id="GIM28607.1"/>
    </source>
</evidence>
<dbReference type="EMBL" id="BOPZ01000008">
    <property type="protein sequence ID" value="GIM28607.1"/>
    <property type="molecule type" value="Genomic_DNA"/>
</dbReference>